<dbReference type="EMBL" id="JBELQB010000009">
    <property type="protein sequence ID" value="MFL9838318.1"/>
    <property type="molecule type" value="Genomic_DNA"/>
</dbReference>
<evidence type="ECO:0000313" key="2">
    <source>
        <dbReference type="Proteomes" id="UP001629059"/>
    </source>
</evidence>
<keyword evidence="2" id="KW-1185">Reference proteome</keyword>
<protein>
    <submittedName>
        <fullName evidence="1">Uncharacterized protein</fullName>
    </submittedName>
</protein>
<evidence type="ECO:0000313" key="1">
    <source>
        <dbReference type="EMBL" id="MFL9838318.1"/>
    </source>
</evidence>
<comment type="caution">
    <text evidence="1">The sequence shown here is derived from an EMBL/GenBank/DDBJ whole genome shotgun (WGS) entry which is preliminary data.</text>
</comment>
<sequence length="223" mass="26148">MFSRLLIYFVVLMPTFLYSQSPKRDIIHLQDVVVEKDVKKPKVKKVKCGNFKQVYVNSNLYFTEDPVFYLTDSLPEGTIQGIKLFFKEIAHIIELNGRDYSTFKVNKTEFEVTLYEVNDDYSVGEKVNSEPMLIALEECTNDRLKKVELDLSKYNYKTNKFFISVKKLTDTSCRDCYYYAPVNYIAKDGYCRYLKAEENNIYKKKQGFSNGLQLEVKTLTSDY</sequence>
<name>A0ABW8YDN0_9FLAO</name>
<dbReference type="Proteomes" id="UP001629059">
    <property type="component" value="Unassembled WGS sequence"/>
</dbReference>
<gene>
    <name evidence="1" type="ORF">ABS768_12455</name>
</gene>
<proteinExistence type="predicted"/>
<reference evidence="1 2" key="1">
    <citation type="submission" date="2024-06" db="EMBL/GenBank/DDBJ databases">
        <authorList>
            <person name="Kaempfer P."/>
            <person name="Viver T."/>
        </authorList>
    </citation>
    <scope>NUCLEOTIDE SEQUENCE [LARGE SCALE GENOMIC DNA]</scope>
    <source>
        <strain evidence="1 2">ST-75</strain>
    </source>
</reference>
<organism evidence="1 2">
    <name type="scientific">Flavobacterium rhizophilum</name>
    <dbReference type="NCBI Taxonomy" id="3163296"/>
    <lineage>
        <taxon>Bacteria</taxon>
        <taxon>Pseudomonadati</taxon>
        <taxon>Bacteroidota</taxon>
        <taxon>Flavobacteriia</taxon>
        <taxon>Flavobacteriales</taxon>
        <taxon>Flavobacteriaceae</taxon>
        <taxon>Flavobacterium</taxon>
    </lineage>
</organism>
<accession>A0ABW8YDN0</accession>